<proteinExistence type="predicted"/>
<accession>A0ABW0UC50</accession>
<evidence type="ECO:0000313" key="7">
    <source>
        <dbReference type="EMBL" id="MFC5630877.1"/>
    </source>
</evidence>
<protein>
    <submittedName>
        <fullName evidence="7">Oligosaccharide flippase family protein</fullName>
    </submittedName>
</protein>
<dbReference type="InterPro" id="IPR050833">
    <property type="entry name" value="Poly_Biosynth_Transport"/>
</dbReference>
<keyword evidence="5 6" id="KW-0472">Membrane</keyword>
<evidence type="ECO:0000256" key="3">
    <source>
        <dbReference type="ARBA" id="ARBA00022692"/>
    </source>
</evidence>
<evidence type="ECO:0000256" key="1">
    <source>
        <dbReference type="ARBA" id="ARBA00004651"/>
    </source>
</evidence>
<feature type="transmembrane region" description="Helical" evidence="6">
    <location>
        <begin position="351"/>
        <end position="371"/>
    </location>
</feature>
<dbReference type="PANTHER" id="PTHR30250">
    <property type="entry name" value="PST FAMILY PREDICTED COLANIC ACID TRANSPORTER"/>
    <property type="match status" value="1"/>
</dbReference>
<dbReference type="InterPro" id="IPR002797">
    <property type="entry name" value="Polysacc_synth"/>
</dbReference>
<reference evidence="8" key="1">
    <citation type="journal article" date="2019" name="Int. J. Syst. Evol. Microbiol.">
        <title>The Global Catalogue of Microorganisms (GCM) 10K type strain sequencing project: providing services to taxonomists for standard genome sequencing and annotation.</title>
        <authorList>
            <consortium name="The Broad Institute Genomics Platform"/>
            <consortium name="The Broad Institute Genome Sequencing Center for Infectious Disease"/>
            <person name="Wu L."/>
            <person name="Ma J."/>
        </authorList>
    </citation>
    <scope>NUCLEOTIDE SEQUENCE [LARGE SCALE GENOMIC DNA]</scope>
    <source>
        <strain evidence="8">DT43</strain>
    </source>
</reference>
<evidence type="ECO:0000256" key="4">
    <source>
        <dbReference type="ARBA" id="ARBA00022989"/>
    </source>
</evidence>
<evidence type="ECO:0000313" key="8">
    <source>
        <dbReference type="Proteomes" id="UP001596110"/>
    </source>
</evidence>
<keyword evidence="8" id="KW-1185">Reference proteome</keyword>
<keyword evidence="4 6" id="KW-1133">Transmembrane helix</keyword>
<evidence type="ECO:0000256" key="2">
    <source>
        <dbReference type="ARBA" id="ARBA00022475"/>
    </source>
</evidence>
<feature type="transmembrane region" description="Helical" evidence="6">
    <location>
        <begin position="141"/>
        <end position="159"/>
    </location>
</feature>
<feature type="transmembrane region" description="Helical" evidence="6">
    <location>
        <begin position="12"/>
        <end position="30"/>
    </location>
</feature>
<feature type="transmembrane region" description="Helical" evidence="6">
    <location>
        <begin position="411"/>
        <end position="431"/>
    </location>
</feature>
<dbReference type="Pfam" id="PF01943">
    <property type="entry name" value="Polysacc_synt"/>
    <property type="match status" value="1"/>
</dbReference>
<feature type="transmembrane region" description="Helical" evidence="6">
    <location>
        <begin position="113"/>
        <end position="134"/>
    </location>
</feature>
<feature type="transmembrane region" description="Helical" evidence="6">
    <location>
        <begin position="42"/>
        <end position="59"/>
    </location>
</feature>
<gene>
    <name evidence="7" type="ORF">ACFPQ3_04565</name>
</gene>
<dbReference type="PANTHER" id="PTHR30250:SF11">
    <property type="entry name" value="O-ANTIGEN TRANSPORTER-RELATED"/>
    <property type="match status" value="1"/>
</dbReference>
<organism evidence="7 8">
    <name type="scientific">Streptococcus caledonicus</name>
    <dbReference type="NCBI Taxonomy" id="2614158"/>
    <lineage>
        <taxon>Bacteria</taxon>
        <taxon>Bacillati</taxon>
        <taxon>Bacillota</taxon>
        <taxon>Bacilli</taxon>
        <taxon>Lactobacillales</taxon>
        <taxon>Streptococcaceae</taxon>
        <taxon>Streptococcus</taxon>
    </lineage>
</organism>
<comment type="subcellular location">
    <subcellularLocation>
        <location evidence="1">Cell membrane</location>
        <topology evidence="1">Multi-pass membrane protein</topology>
    </subcellularLocation>
</comment>
<dbReference type="RefSeq" id="WP_156805740.1">
    <property type="nucleotide sequence ID" value="NZ_JBHSOJ010000016.1"/>
</dbReference>
<keyword evidence="2" id="KW-1003">Cell membrane</keyword>
<evidence type="ECO:0000256" key="6">
    <source>
        <dbReference type="SAM" id="Phobius"/>
    </source>
</evidence>
<evidence type="ECO:0000256" key="5">
    <source>
        <dbReference type="ARBA" id="ARBA00023136"/>
    </source>
</evidence>
<feature type="transmembrane region" description="Helical" evidence="6">
    <location>
        <begin position="165"/>
        <end position="187"/>
    </location>
</feature>
<feature type="transmembrane region" description="Helical" evidence="6">
    <location>
        <begin position="377"/>
        <end position="399"/>
    </location>
</feature>
<keyword evidence="3 6" id="KW-0812">Transmembrane</keyword>
<dbReference type="EMBL" id="JBHSOJ010000016">
    <property type="protein sequence ID" value="MFC5630877.1"/>
    <property type="molecule type" value="Genomic_DNA"/>
</dbReference>
<sequence>MKSSKKNFIYQAIYQVLVLLIPLVTTPYLTRTLGVKALGEYSYSYSIIYYFMMLIKLGLDNYGNRQIAKVRDDKYNLSKSFFSIYIFQFGMGIIVSIFYFSVIFFLIKNITLNIIMFIYILSSMFDINWFFYGLEEFKALVLRNIVIRIFITILIFALINGSDDLLKYAVIMALGTFVNQIYLWAFIKKKINIIKINKSDIVSHIKPNIILFIPVVAISIYKIMDKIMLGLLTNTEQVGFFDSSEKVIQIPMALVTALGMVMLPKMSNLYAKKESKSSERLIGLSLELVLFLTTSLGFGLMAVSKTFVPWYYGEGFEIVIILFQILLPSGIFLGIANVIRTQYLIPKGMDNFYIFSLILGAVANLTINSILIPKLGVIGVAIGTFCAELVVCAIQLFFVRKYLPLKSYFNVSLKYFVSGFLMYILVLNLNFTSISTVLNLGLQIFIGALIYLVCLFLFSTKKNRNKLFKTFFKR</sequence>
<feature type="transmembrane region" description="Helical" evidence="6">
    <location>
        <begin position="318"/>
        <end position="339"/>
    </location>
</feature>
<dbReference type="Proteomes" id="UP001596110">
    <property type="component" value="Unassembled WGS sequence"/>
</dbReference>
<feature type="transmembrane region" description="Helical" evidence="6">
    <location>
        <begin position="208"/>
        <end position="224"/>
    </location>
</feature>
<name>A0ABW0UC50_9STRE</name>
<feature type="transmembrane region" description="Helical" evidence="6">
    <location>
        <begin position="248"/>
        <end position="267"/>
    </location>
</feature>
<feature type="transmembrane region" description="Helical" evidence="6">
    <location>
        <begin position="288"/>
        <end position="312"/>
    </location>
</feature>
<feature type="transmembrane region" description="Helical" evidence="6">
    <location>
        <begin position="80"/>
        <end position="107"/>
    </location>
</feature>
<feature type="transmembrane region" description="Helical" evidence="6">
    <location>
        <begin position="437"/>
        <end position="458"/>
    </location>
</feature>
<comment type="caution">
    <text evidence="7">The sequence shown here is derived from an EMBL/GenBank/DDBJ whole genome shotgun (WGS) entry which is preliminary data.</text>
</comment>